<evidence type="ECO:0000256" key="5">
    <source>
        <dbReference type="ARBA" id="ARBA00023136"/>
    </source>
</evidence>
<dbReference type="Pfam" id="PF07690">
    <property type="entry name" value="MFS_1"/>
    <property type="match status" value="1"/>
</dbReference>
<evidence type="ECO:0000256" key="6">
    <source>
        <dbReference type="SAM" id="Phobius"/>
    </source>
</evidence>
<feature type="transmembrane region" description="Helical" evidence="6">
    <location>
        <begin position="365"/>
        <end position="384"/>
    </location>
</feature>
<dbReference type="InterPro" id="IPR020846">
    <property type="entry name" value="MFS_dom"/>
</dbReference>
<keyword evidence="2" id="KW-0813">Transport</keyword>
<evidence type="ECO:0000256" key="3">
    <source>
        <dbReference type="ARBA" id="ARBA00022692"/>
    </source>
</evidence>
<evidence type="ECO:0000256" key="2">
    <source>
        <dbReference type="ARBA" id="ARBA00022448"/>
    </source>
</evidence>
<name>T0YE79_9ZZZZ</name>
<dbReference type="PANTHER" id="PTHR42718:SF9">
    <property type="entry name" value="MAJOR FACILITATOR SUPERFAMILY MULTIDRUG TRANSPORTER MFSC"/>
    <property type="match status" value="1"/>
</dbReference>
<feature type="transmembrane region" description="Helical" evidence="6">
    <location>
        <begin position="21"/>
        <end position="43"/>
    </location>
</feature>
<keyword evidence="5 6" id="KW-0472">Membrane</keyword>
<dbReference type="InterPro" id="IPR011701">
    <property type="entry name" value="MFS"/>
</dbReference>
<feature type="transmembrane region" description="Helical" evidence="6">
    <location>
        <begin position="340"/>
        <end position="359"/>
    </location>
</feature>
<protein>
    <submittedName>
        <fullName evidence="8">Major facilitator transporter</fullName>
    </submittedName>
</protein>
<proteinExistence type="predicted"/>
<feature type="transmembrane region" description="Helical" evidence="6">
    <location>
        <begin position="277"/>
        <end position="300"/>
    </location>
</feature>
<sequence>MTKPPVPLGSLALAGRRYERLTLVIVFAAVMMTAIDTTAVILALPTMLGDLHTSVIVGIWVIMAYLLVLATLGTQVGRLGDMYGRVRMFNTGFFVFTAASLLCALATNGTEIIAFRAVQGIGGAMVFANSGAIIADTFPPRARGRAYGLTGVGYSTGAILGILLGGVLTTFVSWRAIFLLNLPVGIVTGLLGYWILRERSPRVSRRLDPAGMGFLAFGLVLLLGALTYIAGFGWSWTLGLELVAGGASIVGFVGWEAWFAGTPLLDLGLLQRRTLVASIFAAFFQATANLAVLFVVIMYLQGVRGLSPFASSVLLVPGYIVGATVAPFAGRSSDRYGARWIASIGLVAMLGGIFVYASLSSTSALGLVVVGSVISGIGNSTFYPSNNSEVMAGAPSGSYGVASGLLRMFTNIGTVCSFAIALLVVSLTIPRSAAFT</sequence>
<feature type="transmembrane region" description="Helical" evidence="6">
    <location>
        <begin position="55"/>
        <end position="76"/>
    </location>
</feature>
<dbReference type="Gene3D" id="1.20.1720.10">
    <property type="entry name" value="Multidrug resistance protein D"/>
    <property type="match status" value="1"/>
</dbReference>
<dbReference type="PANTHER" id="PTHR42718">
    <property type="entry name" value="MAJOR FACILITATOR SUPERFAMILY MULTIDRUG TRANSPORTER MFSC"/>
    <property type="match status" value="1"/>
</dbReference>
<dbReference type="EMBL" id="AUZY01011677">
    <property type="protein sequence ID" value="EQD33681.1"/>
    <property type="molecule type" value="Genomic_DNA"/>
</dbReference>
<dbReference type="PROSITE" id="PS50850">
    <property type="entry name" value="MFS"/>
    <property type="match status" value="1"/>
</dbReference>
<evidence type="ECO:0000313" key="8">
    <source>
        <dbReference type="EMBL" id="EQD33681.1"/>
    </source>
</evidence>
<dbReference type="GO" id="GO:0022857">
    <property type="term" value="F:transmembrane transporter activity"/>
    <property type="evidence" value="ECO:0007669"/>
    <property type="project" value="InterPro"/>
</dbReference>
<dbReference type="CDD" id="cd17321">
    <property type="entry name" value="MFS_MMR_MDR_like"/>
    <property type="match status" value="1"/>
</dbReference>
<feature type="transmembrane region" description="Helical" evidence="6">
    <location>
        <begin position="146"/>
        <end position="168"/>
    </location>
</feature>
<accession>T0YE79</accession>
<feature type="transmembrane region" description="Helical" evidence="6">
    <location>
        <begin position="306"/>
        <end position="328"/>
    </location>
</feature>
<feature type="transmembrane region" description="Helical" evidence="6">
    <location>
        <begin position="214"/>
        <end position="236"/>
    </location>
</feature>
<feature type="transmembrane region" description="Helical" evidence="6">
    <location>
        <begin position="405"/>
        <end position="429"/>
    </location>
</feature>
<dbReference type="AlphaFoldDB" id="T0YE79"/>
<reference evidence="8" key="1">
    <citation type="submission" date="2013-08" db="EMBL/GenBank/DDBJ databases">
        <authorList>
            <person name="Mendez C."/>
            <person name="Richter M."/>
            <person name="Ferrer M."/>
            <person name="Sanchez J."/>
        </authorList>
    </citation>
    <scope>NUCLEOTIDE SEQUENCE</scope>
</reference>
<comment type="subcellular location">
    <subcellularLocation>
        <location evidence="1">Membrane</location>
        <topology evidence="1">Multi-pass membrane protein</topology>
    </subcellularLocation>
</comment>
<dbReference type="GO" id="GO:0016020">
    <property type="term" value="C:membrane"/>
    <property type="evidence" value="ECO:0007669"/>
    <property type="project" value="UniProtKB-SubCell"/>
</dbReference>
<feature type="transmembrane region" description="Helical" evidence="6">
    <location>
        <begin position="88"/>
        <end position="107"/>
    </location>
</feature>
<evidence type="ECO:0000256" key="1">
    <source>
        <dbReference type="ARBA" id="ARBA00004141"/>
    </source>
</evidence>
<reference evidence="8" key="2">
    <citation type="journal article" date="2014" name="ISME J.">
        <title>Microbial stratification in low pH oxic and suboxic macroscopic growths along an acid mine drainage.</title>
        <authorList>
            <person name="Mendez-Garcia C."/>
            <person name="Mesa V."/>
            <person name="Sprenger R.R."/>
            <person name="Richter M."/>
            <person name="Diez M.S."/>
            <person name="Solano J."/>
            <person name="Bargiela R."/>
            <person name="Golyshina O.V."/>
            <person name="Manteca A."/>
            <person name="Ramos J.L."/>
            <person name="Gallego J.R."/>
            <person name="Llorente I."/>
            <person name="Martins Dos Santos V.A."/>
            <person name="Jensen O.N."/>
            <person name="Pelaez A.I."/>
            <person name="Sanchez J."/>
            <person name="Ferrer M."/>
        </authorList>
    </citation>
    <scope>NUCLEOTIDE SEQUENCE</scope>
</reference>
<keyword evidence="3 6" id="KW-0812">Transmembrane</keyword>
<feature type="non-terminal residue" evidence="8">
    <location>
        <position position="436"/>
    </location>
</feature>
<evidence type="ECO:0000259" key="7">
    <source>
        <dbReference type="PROSITE" id="PS50850"/>
    </source>
</evidence>
<feature type="transmembrane region" description="Helical" evidence="6">
    <location>
        <begin position="174"/>
        <end position="194"/>
    </location>
</feature>
<dbReference type="SUPFAM" id="SSF103473">
    <property type="entry name" value="MFS general substrate transporter"/>
    <property type="match status" value="2"/>
</dbReference>
<comment type="caution">
    <text evidence="8">The sequence shown here is derived from an EMBL/GenBank/DDBJ whole genome shotgun (WGS) entry which is preliminary data.</text>
</comment>
<dbReference type="InterPro" id="IPR036259">
    <property type="entry name" value="MFS_trans_sf"/>
</dbReference>
<organism evidence="8">
    <name type="scientific">mine drainage metagenome</name>
    <dbReference type="NCBI Taxonomy" id="410659"/>
    <lineage>
        <taxon>unclassified sequences</taxon>
        <taxon>metagenomes</taxon>
        <taxon>ecological metagenomes</taxon>
    </lineage>
</organism>
<keyword evidence="4 6" id="KW-1133">Transmembrane helix</keyword>
<feature type="transmembrane region" description="Helical" evidence="6">
    <location>
        <begin position="242"/>
        <end position="265"/>
    </location>
</feature>
<gene>
    <name evidence="8" type="ORF">B1B_17482</name>
</gene>
<dbReference type="Gene3D" id="1.20.1250.20">
    <property type="entry name" value="MFS general substrate transporter like domains"/>
    <property type="match status" value="1"/>
</dbReference>
<evidence type="ECO:0000256" key="4">
    <source>
        <dbReference type="ARBA" id="ARBA00022989"/>
    </source>
</evidence>
<feature type="domain" description="Major facilitator superfamily (MFS) profile" evidence="7">
    <location>
        <begin position="22"/>
        <end position="436"/>
    </location>
</feature>